<evidence type="ECO:0000313" key="2">
    <source>
        <dbReference type="Proteomes" id="UP000550508"/>
    </source>
</evidence>
<organism evidence="1 2">
    <name type="scientific">Phyllobacterium pellucidum</name>
    <dbReference type="NCBI Taxonomy" id="2740464"/>
    <lineage>
        <taxon>Bacteria</taxon>
        <taxon>Pseudomonadati</taxon>
        <taxon>Pseudomonadota</taxon>
        <taxon>Alphaproteobacteria</taxon>
        <taxon>Hyphomicrobiales</taxon>
        <taxon>Phyllobacteriaceae</taxon>
        <taxon>Phyllobacterium</taxon>
    </lineage>
</organism>
<keyword evidence="2" id="KW-1185">Reference proteome</keyword>
<name>A0A849VHG2_9HYPH</name>
<protein>
    <submittedName>
        <fullName evidence="1">Uncharacterized protein</fullName>
    </submittedName>
</protein>
<sequence length="162" mass="17946">MRIATVRGLLVTTDEFGRFHVACADLTDARIGSNFIMKLDTRTLPAGYHLTTENPRVIRLTAGKMSKLNFGAVQGRVVRLDLKDEAFEPALTTLKPRWDKGLDALIEMLKQQEATLRISYPTRSGDLATKRMEAIEDAIAKRWKAAGGGYALNIEARVEAGQ</sequence>
<proteinExistence type="predicted"/>
<comment type="caution">
    <text evidence="1">The sequence shown here is derived from an EMBL/GenBank/DDBJ whole genome shotgun (WGS) entry which is preliminary data.</text>
</comment>
<dbReference type="RefSeq" id="WP_174207512.1">
    <property type="nucleotide sequence ID" value="NZ_JABUMX010000001.1"/>
</dbReference>
<gene>
    <name evidence="1" type="ORF">HQ945_00010</name>
</gene>
<dbReference type="EMBL" id="JABUMX010000001">
    <property type="protein sequence ID" value="NTS29625.1"/>
    <property type="molecule type" value="Genomic_DNA"/>
</dbReference>
<evidence type="ECO:0000313" key="1">
    <source>
        <dbReference type="EMBL" id="NTS29625.1"/>
    </source>
</evidence>
<dbReference type="AlphaFoldDB" id="A0A849VHG2"/>
<reference evidence="1 2" key="1">
    <citation type="submission" date="2020-05" db="EMBL/GenBank/DDBJ databases">
        <authorList>
            <person name="Kim M.K."/>
        </authorList>
    </citation>
    <scope>NUCLEOTIDE SEQUENCE [LARGE SCALE GENOMIC DNA]</scope>
    <source>
        <strain evidence="1 2">BT25</strain>
    </source>
</reference>
<accession>A0A849VHG2</accession>
<dbReference type="Proteomes" id="UP000550508">
    <property type="component" value="Unassembled WGS sequence"/>
</dbReference>